<evidence type="ECO:0000313" key="1">
    <source>
        <dbReference type="EMBL" id="KKK60126.1"/>
    </source>
</evidence>
<protein>
    <submittedName>
        <fullName evidence="1">Uncharacterized protein</fullName>
    </submittedName>
</protein>
<comment type="caution">
    <text evidence="1">The sequence shown here is derived from an EMBL/GenBank/DDBJ whole genome shotgun (WGS) entry which is preliminary data.</text>
</comment>
<reference evidence="1" key="1">
    <citation type="journal article" date="2015" name="Nature">
        <title>Complex archaea that bridge the gap between prokaryotes and eukaryotes.</title>
        <authorList>
            <person name="Spang A."/>
            <person name="Saw J.H."/>
            <person name="Jorgensen S.L."/>
            <person name="Zaremba-Niedzwiedzka K."/>
            <person name="Martijn J."/>
            <person name="Lind A.E."/>
            <person name="van Eijk R."/>
            <person name="Schleper C."/>
            <person name="Guy L."/>
            <person name="Ettema T.J."/>
        </authorList>
    </citation>
    <scope>NUCLEOTIDE SEQUENCE</scope>
</reference>
<sequence length="48" mass="5272">GLSKTDPIPRGVTKKALLLLVIICMCYQIDLTTGKAAPPEKKEHDDLH</sequence>
<gene>
    <name evidence="1" type="ORF">LCGC14_3027500</name>
</gene>
<dbReference type="EMBL" id="LAZR01063127">
    <property type="protein sequence ID" value="KKK60126.1"/>
    <property type="molecule type" value="Genomic_DNA"/>
</dbReference>
<dbReference type="AlphaFoldDB" id="A0A0F8ZJJ2"/>
<organism evidence="1">
    <name type="scientific">marine sediment metagenome</name>
    <dbReference type="NCBI Taxonomy" id="412755"/>
    <lineage>
        <taxon>unclassified sequences</taxon>
        <taxon>metagenomes</taxon>
        <taxon>ecological metagenomes</taxon>
    </lineage>
</organism>
<accession>A0A0F8ZJJ2</accession>
<feature type="non-terminal residue" evidence="1">
    <location>
        <position position="1"/>
    </location>
</feature>
<proteinExistence type="predicted"/>
<name>A0A0F8ZJJ2_9ZZZZ</name>